<evidence type="ECO:0000313" key="1">
    <source>
        <dbReference type="EMBL" id="CBF83771.1"/>
    </source>
</evidence>
<proteinExistence type="predicted"/>
<accession>Q5B972</accession>
<dbReference type="InParanoid" id="Q5B972"/>
<dbReference type="Proteomes" id="UP000000560">
    <property type="component" value="Chromosome VI"/>
</dbReference>
<dbReference type="GeneID" id="2873951"/>
<organism evidence="1 2">
    <name type="scientific">Emericella nidulans (strain FGSC A4 / ATCC 38163 / CBS 112.46 / NRRL 194 / M139)</name>
    <name type="common">Aspergillus nidulans</name>
    <dbReference type="NCBI Taxonomy" id="227321"/>
    <lineage>
        <taxon>Eukaryota</taxon>
        <taxon>Fungi</taxon>
        <taxon>Dikarya</taxon>
        <taxon>Ascomycota</taxon>
        <taxon>Pezizomycotina</taxon>
        <taxon>Eurotiomycetes</taxon>
        <taxon>Eurotiomycetidae</taxon>
        <taxon>Eurotiales</taxon>
        <taxon>Aspergillaceae</taxon>
        <taxon>Aspergillus</taxon>
        <taxon>Aspergillus subgen. Nidulantes</taxon>
    </lineage>
</organism>
<dbReference type="EMBL" id="BN001306">
    <property type="protein sequence ID" value="CBF83771.1"/>
    <property type="molecule type" value="Genomic_DNA"/>
</dbReference>
<name>Q5B972_EMENI</name>
<evidence type="ECO:0000313" key="2">
    <source>
        <dbReference type="Proteomes" id="UP000000560"/>
    </source>
</evidence>
<reference evidence="2" key="2">
    <citation type="journal article" date="2009" name="Fungal Genet. Biol.">
        <title>The 2008 update of the Aspergillus nidulans genome annotation: a community effort.</title>
        <authorList>
            <person name="Wortman J.R."/>
            <person name="Gilsenan J.M."/>
            <person name="Joardar V."/>
            <person name="Deegan J."/>
            <person name="Clutterbuck J."/>
            <person name="Andersen M.R."/>
            <person name="Archer D."/>
            <person name="Bencina M."/>
            <person name="Braus G."/>
            <person name="Coutinho P."/>
            <person name="von Dohren H."/>
            <person name="Doonan J."/>
            <person name="Driessen A.J."/>
            <person name="Durek P."/>
            <person name="Espeso E."/>
            <person name="Fekete E."/>
            <person name="Flipphi M."/>
            <person name="Estrada C.G."/>
            <person name="Geysens S."/>
            <person name="Goldman G."/>
            <person name="de Groot P.W."/>
            <person name="Hansen K."/>
            <person name="Harris S.D."/>
            <person name="Heinekamp T."/>
            <person name="Helmstaedt K."/>
            <person name="Henrissat B."/>
            <person name="Hofmann G."/>
            <person name="Homan T."/>
            <person name="Horio T."/>
            <person name="Horiuchi H."/>
            <person name="James S."/>
            <person name="Jones M."/>
            <person name="Karaffa L."/>
            <person name="Karanyi Z."/>
            <person name="Kato M."/>
            <person name="Keller N."/>
            <person name="Kelly D.E."/>
            <person name="Kiel J.A."/>
            <person name="Kim J.M."/>
            <person name="van der Klei I.J."/>
            <person name="Klis F.M."/>
            <person name="Kovalchuk A."/>
            <person name="Krasevec N."/>
            <person name="Kubicek C.P."/>
            <person name="Liu B."/>
            <person name="Maccabe A."/>
            <person name="Meyer V."/>
            <person name="Mirabito P."/>
            <person name="Miskei M."/>
            <person name="Mos M."/>
            <person name="Mullins J."/>
            <person name="Nelson D.R."/>
            <person name="Nielsen J."/>
            <person name="Oakley B.R."/>
            <person name="Osmani S.A."/>
            <person name="Pakula T."/>
            <person name="Paszewski A."/>
            <person name="Paulsen I."/>
            <person name="Pilsyk S."/>
            <person name="Pocsi I."/>
            <person name="Punt P.J."/>
            <person name="Ram A.F."/>
            <person name="Ren Q."/>
            <person name="Robellet X."/>
            <person name="Robson G."/>
            <person name="Seiboth B."/>
            <person name="van Solingen P."/>
            <person name="Specht T."/>
            <person name="Sun J."/>
            <person name="Taheri-Talesh N."/>
            <person name="Takeshita N."/>
            <person name="Ussery D."/>
            <person name="vanKuyk P.A."/>
            <person name="Visser H."/>
            <person name="van de Vondervoort P.J."/>
            <person name="de Vries R.P."/>
            <person name="Walton J."/>
            <person name="Xiang X."/>
            <person name="Xiong Y."/>
            <person name="Zeng A.P."/>
            <person name="Brandt B.W."/>
            <person name="Cornell M.J."/>
            <person name="van den Hondel C.A."/>
            <person name="Visser J."/>
            <person name="Oliver S.G."/>
            <person name="Turner G."/>
        </authorList>
    </citation>
    <scope>GENOME REANNOTATION</scope>
    <source>
        <strain evidence="2">FGSC A4 / ATCC 38163 / CBS 112.46 / NRRL 194 / M139</strain>
    </source>
</reference>
<reference evidence="2" key="1">
    <citation type="journal article" date="2005" name="Nature">
        <title>Sequencing of Aspergillus nidulans and comparative analysis with A. fumigatus and A. oryzae.</title>
        <authorList>
            <person name="Galagan J.E."/>
            <person name="Calvo S.E."/>
            <person name="Cuomo C."/>
            <person name="Ma L.J."/>
            <person name="Wortman J.R."/>
            <person name="Batzoglou S."/>
            <person name="Lee S.I."/>
            <person name="Basturkmen M."/>
            <person name="Spevak C.C."/>
            <person name="Clutterbuck J."/>
            <person name="Kapitonov V."/>
            <person name="Jurka J."/>
            <person name="Scazzocchio C."/>
            <person name="Farman M."/>
            <person name="Butler J."/>
            <person name="Purcell S."/>
            <person name="Harris S."/>
            <person name="Braus G.H."/>
            <person name="Draht O."/>
            <person name="Busch S."/>
            <person name="D'Enfert C."/>
            <person name="Bouchier C."/>
            <person name="Goldman G.H."/>
            <person name="Bell-Pedersen D."/>
            <person name="Griffiths-Jones S."/>
            <person name="Doonan J.H."/>
            <person name="Yu J."/>
            <person name="Vienken K."/>
            <person name="Pain A."/>
            <person name="Freitag M."/>
            <person name="Selker E.U."/>
            <person name="Archer D.B."/>
            <person name="Penalva M.A."/>
            <person name="Oakley B.R."/>
            <person name="Momany M."/>
            <person name="Tanaka T."/>
            <person name="Kumagai T."/>
            <person name="Asai K."/>
            <person name="Machida M."/>
            <person name="Nierman W.C."/>
            <person name="Denning D.W."/>
            <person name="Caddick M."/>
            <person name="Hynes M."/>
            <person name="Paoletti M."/>
            <person name="Fischer R."/>
            <person name="Miller B."/>
            <person name="Dyer P."/>
            <person name="Sachs M.S."/>
            <person name="Osmani S.A."/>
            <person name="Birren B.W."/>
        </authorList>
    </citation>
    <scope>NUCLEOTIDE SEQUENCE [LARGE SCALE GENOMIC DNA]</scope>
    <source>
        <strain evidence="2">FGSC A4 / ATCC 38163 / CBS 112.46 / NRRL 194 / M139</strain>
    </source>
</reference>
<dbReference type="RefSeq" id="XP_660512.1">
    <property type="nucleotide sequence ID" value="XM_655420.1"/>
</dbReference>
<keyword evidence="2" id="KW-1185">Reference proteome</keyword>
<sequence length="147" mass="16281">MELRFRYLVCRWMGKTNNTEKKCWDTGPHSTPLHKGSSQALLVHCLSQDWTDESAYVKWENVAGKDRIKPEKKEKSDILLSELVLESIGSGLRQFDERVHILATSTVGPETSSLSSCLGAFLIGTGVLTTGEAKAPGELTFDPVTDR</sequence>
<dbReference type="HOGENOM" id="CLU_1768024_0_0_1"/>
<protein>
    <submittedName>
        <fullName evidence="1">Uncharacterized protein</fullName>
    </submittedName>
</protein>
<gene>
    <name evidence="1" type="ORF">ANIA_02908</name>
</gene>
<dbReference type="AlphaFoldDB" id="Q5B972"/>
<accession>C8VJ75</accession>
<dbReference type="KEGG" id="ani:ANIA_02908"/>